<dbReference type="InterPro" id="IPR013328">
    <property type="entry name" value="6PGD_dom2"/>
</dbReference>
<evidence type="ECO:0000259" key="9">
    <source>
        <dbReference type="SMART" id="SM01350"/>
    </source>
</evidence>
<accession>A0A194W4I7</accession>
<dbReference type="InterPro" id="IPR006113">
    <property type="entry name" value="6PGDH_Gnd/GntZ"/>
</dbReference>
<evidence type="ECO:0000313" key="11">
    <source>
        <dbReference type="Proteomes" id="UP000078559"/>
    </source>
</evidence>
<protein>
    <recommendedName>
        <fullName evidence="3">phosphogluconate dehydrogenase (NADP(+)-dependent, decarboxylating)</fullName>
        <ecNumber evidence="3">1.1.1.44</ecNumber>
    </recommendedName>
</protein>
<sequence>MTEMEIKKIGMIGAGNMGGMMTLLFAEYGIEAHMFDPSTESVNKVLKQAKEGGLESRIFRQKDYESLCNSLPSDSPKAFVLSLPHGEVGDKTIDGLEPFLKAGDVIMDASNEKWTHTERRQERLRPKGVHFIGMGVSGGYQAARHGPSISPGASSVEAWKVVWPFLTMVAAKDKSGKPCTAQLGIGGCGHYTKMVHNGIEHGMMTVLCEVWGIMKDCFGWSYEEIGDVFARWNEDKDSPLRSNFLIEIGAEICRTKDPKEPSKYILDDVRDKVVQDVCEEEGTGTWTVQEAARLHVSAPSIAVSHMFRVASAYAAKREGANKAFKDIGISIKPVARPTQAQTAEGKLKTASALRDATYGSFLACFVQGMHIIAEADEEHGWGLNYSDIMQLWRGGCIIESDAIVDMLDEIYSSGKVDKKNLLAHPTIAGELSKTVGSLKELVVDALKMDAHVPALSATLEYLKYSISTDLPTSFQEAELDFFGHHMYDLKSEKADEPVMGKHHFEWRPARGLRETEETLKKKEQEQKK</sequence>
<evidence type="ECO:0000256" key="8">
    <source>
        <dbReference type="SAM" id="MobiDB-lite"/>
    </source>
</evidence>
<dbReference type="InterPro" id="IPR008927">
    <property type="entry name" value="6-PGluconate_DH-like_C_sf"/>
</dbReference>
<keyword evidence="5" id="KW-0311">Gluconate utilization</keyword>
<keyword evidence="11" id="KW-1185">Reference proteome</keyword>
<comment type="similarity">
    <text evidence="2">Belongs to the 6-phosphogluconate dehydrogenase family.</text>
</comment>
<evidence type="ECO:0000256" key="3">
    <source>
        <dbReference type="ARBA" id="ARBA00013011"/>
    </source>
</evidence>
<keyword evidence="4" id="KW-0560">Oxidoreductase</keyword>
<name>A0A194W4I7_CYTMA</name>
<dbReference type="UniPathway" id="UPA00115">
    <property type="reaction ID" value="UER00410"/>
</dbReference>
<dbReference type="AlphaFoldDB" id="A0A194W4I7"/>
<proteinExistence type="inferred from homology"/>
<evidence type="ECO:0000313" key="10">
    <source>
        <dbReference type="EMBL" id="KUI70965.1"/>
    </source>
</evidence>
<dbReference type="Gene3D" id="1.10.1040.10">
    <property type="entry name" value="N-(1-d-carboxylethyl)-l-norvaline Dehydrogenase, domain 2"/>
    <property type="match status" value="1"/>
</dbReference>
<evidence type="ECO:0000256" key="2">
    <source>
        <dbReference type="ARBA" id="ARBA00008419"/>
    </source>
</evidence>
<dbReference type="SUPFAM" id="SSF51735">
    <property type="entry name" value="NAD(P)-binding Rossmann-fold domains"/>
    <property type="match status" value="1"/>
</dbReference>
<evidence type="ECO:0000256" key="5">
    <source>
        <dbReference type="ARBA" id="ARBA00023064"/>
    </source>
</evidence>
<dbReference type="GO" id="GO:0019521">
    <property type="term" value="P:D-gluconate metabolic process"/>
    <property type="evidence" value="ECO:0007669"/>
    <property type="project" value="UniProtKB-KW"/>
</dbReference>
<comment type="pathway">
    <text evidence="1">Carbohydrate degradation; pentose phosphate pathway; D-ribulose 5-phosphate from D-glucose 6-phosphate (oxidative stage): step 3/3.</text>
</comment>
<evidence type="ECO:0000256" key="7">
    <source>
        <dbReference type="PIRSR" id="PIRSR000109-1"/>
    </source>
</evidence>
<feature type="domain" description="6-phosphogluconate dehydrogenase C-terminal" evidence="9">
    <location>
        <begin position="189"/>
        <end position="507"/>
    </location>
</feature>
<feature type="region of interest" description="Disordered" evidence="8">
    <location>
        <begin position="509"/>
        <end position="528"/>
    </location>
</feature>
<dbReference type="Pfam" id="PF00393">
    <property type="entry name" value="6PGD"/>
    <property type="match status" value="1"/>
</dbReference>
<dbReference type="EC" id="1.1.1.44" evidence="3"/>
<organism evidence="10 11">
    <name type="scientific">Cytospora mali</name>
    <name type="common">Apple Valsa canker fungus</name>
    <name type="synonym">Valsa mali</name>
    <dbReference type="NCBI Taxonomy" id="578113"/>
    <lineage>
        <taxon>Eukaryota</taxon>
        <taxon>Fungi</taxon>
        <taxon>Dikarya</taxon>
        <taxon>Ascomycota</taxon>
        <taxon>Pezizomycotina</taxon>
        <taxon>Sordariomycetes</taxon>
        <taxon>Sordariomycetidae</taxon>
        <taxon>Diaporthales</taxon>
        <taxon>Cytosporaceae</taxon>
        <taxon>Cytospora</taxon>
    </lineage>
</organism>
<dbReference type="Proteomes" id="UP000078559">
    <property type="component" value="Chromosome 6"/>
</dbReference>
<dbReference type="GO" id="GO:0004616">
    <property type="term" value="F:phosphogluconate dehydrogenase (decarboxylating) activity"/>
    <property type="evidence" value="ECO:0007669"/>
    <property type="project" value="UniProtKB-EC"/>
</dbReference>
<dbReference type="Pfam" id="PF03446">
    <property type="entry name" value="NAD_binding_2"/>
    <property type="match status" value="1"/>
</dbReference>
<dbReference type="SMART" id="SM01350">
    <property type="entry name" value="6PGD"/>
    <property type="match status" value="1"/>
</dbReference>
<feature type="active site" description="Proton donor" evidence="7">
    <location>
        <position position="200"/>
    </location>
</feature>
<evidence type="ECO:0000256" key="1">
    <source>
        <dbReference type="ARBA" id="ARBA00004874"/>
    </source>
</evidence>
<dbReference type="SUPFAM" id="SSF48179">
    <property type="entry name" value="6-phosphogluconate dehydrogenase C-terminal domain-like"/>
    <property type="match status" value="1"/>
</dbReference>
<dbReference type="GO" id="GO:0006098">
    <property type="term" value="P:pentose-phosphate shunt"/>
    <property type="evidence" value="ECO:0007669"/>
    <property type="project" value="UniProtKB-UniPathway"/>
</dbReference>
<dbReference type="Gene3D" id="3.40.50.720">
    <property type="entry name" value="NAD(P)-binding Rossmann-like Domain"/>
    <property type="match status" value="1"/>
</dbReference>
<reference evidence="10" key="1">
    <citation type="submission" date="2014-12" db="EMBL/GenBank/DDBJ databases">
        <title>Genome Sequence of Valsa Canker Pathogens Uncovers a Specific Adaption of Colonization on Woody Bark.</title>
        <authorList>
            <person name="Yin Z."/>
            <person name="Liu H."/>
            <person name="Gao X."/>
            <person name="Li Z."/>
            <person name="Song N."/>
            <person name="Ke X."/>
            <person name="Dai Q."/>
            <person name="Wu Y."/>
            <person name="Sun Y."/>
            <person name="Xu J.-R."/>
            <person name="Kang Z.K."/>
            <person name="Wang L."/>
            <person name="Huang L."/>
        </authorList>
    </citation>
    <scope>NUCLEOTIDE SEQUENCE [LARGE SCALE GENOMIC DNA]</scope>
    <source>
        <strain evidence="10">03-8</strain>
    </source>
</reference>
<dbReference type="GO" id="GO:0050661">
    <property type="term" value="F:NADP binding"/>
    <property type="evidence" value="ECO:0007669"/>
    <property type="project" value="InterPro"/>
</dbReference>
<dbReference type="PIRSF" id="PIRSF000109">
    <property type="entry name" value="6PGD"/>
    <property type="match status" value="1"/>
</dbReference>
<dbReference type="FunFam" id="3.40.50.720:FF:000634">
    <property type="entry name" value="6-phosphogluconate dehydrogenase, decarboxylating"/>
    <property type="match status" value="1"/>
</dbReference>
<dbReference type="SMR" id="A0A194W4I7"/>
<keyword evidence="6" id="KW-0570">Pentose shunt</keyword>
<dbReference type="InterPro" id="IPR036291">
    <property type="entry name" value="NAD(P)-bd_dom_sf"/>
</dbReference>
<dbReference type="InterPro" id="IPR006183">
    <property type="entry name" value="Pgluconate_DH"/>
</dbReference>
<dbReference type="PANTHER" id="PTHR11811">
    <property type="entry name" value="6-PHOSPHOGLUCONATE DEHYDROGENASE"/>
    <property type="match status" value="1"/>
</dbReference>
<dbReference type="OrthoDB" id="434986at2759"/>
<dbReference type="EMBL" id="CM003103">
    <property type="protein sequence ID" value="KUI70965.1"/>
    <property type="molecule type" value="Genomic_DNA"/>
</dbReference>
<evidence type="ECO:0000256" key="6">
    <source>
        <dbReference type="ARBA" id="ARBA00023126"/>
    </source>
</evidence>
<evidence type="ECO:0000256" key="4">
    <source>
        <dbReference type="ARBA" id="ARBA00023002"/>
    </source>
</evidence>
<dbReference type="InterPro" id="IPR006114">
    <property type="entry name" value="6PGDH_C"/>
</dbReference>
<feature type="active site" description="Proton acceptor" evidence="7">
    <location>
        <position position="193"/>
    </location>
</feature>
<dbReference type="PRINTS" id="PR00076">
    <property type="entry name" value="6PGDHDRGNASE"/>
</dbReference>
<gene>
    <name evidence="10" type="ORF">VM1G_06576</name>
</gene>
<dbReference type="InterPro" id="IPR006115">
    <property type="entry name" value="6PGDH_NADP-bd"/>
</dbReference>